<dbReference type="GO" id="GO:0016705">
    <property type="term" value="F:oxidoreductase activity, acting on paired donors, with incorporation or reduction of molecular oxygen"/>
    <property type="evidence" value="ECO:0007669"/>
    <property type="project" value="InterPro"/>
</dbReference>
<evidence type="ECO:0000256" key="8">
    <source>
        <dbReference type="ARBA" id="ARBA00023033"/>
    </source>
</evidence>
<dbReference type="PRINTS" id="PR00463">
    <property type="entry name" value="EP450I"/>
</dbReference>
<comment type="similarity">
    <text evidence="3">Belongs to the cytochrome P450 family.</text>
</comment>
<accession>A0AA39N7H2</accession>
<dbReference type="GO" id="GO:0005506">
    <property type="term" value="F:iron ion binding"/>
    <property type="evidence" value="ECO:0007669"/>
    <property type="project" value="InterPro"/>
</dbReference>
<comment type="caution">
    <text evidence="11">The sequence shown here is derived from an EMBL/GenBank/DDBJ whole genome shotgun (WGS) entry which is preliminary data.</text>
</comment>
<dbReference type="Proteomes" id="UP001175211">
    <property type="component" value="Unassembled WGS sequence"/>
</dbReference>
<evidence type="ECO:0000256" key="5">
    <source>
        <dbReference type="ARBA" id="ARBA00022723"/>
    </source>
</evidence>
<evidence type="ECO:0000256" key="3">
    <source>
        <dbReference type="ARBA" id="ARBA00010617"/>
    </source>
</evidence>
<dbReference type="Gene3D" id="1.10.630.10">
    <property type="entry name" value="Cytochrome P450"/>
    <property type="match status" value="1"/>
</dbReference>
<evidence type="ECO:0000256" key="2">
    <source>
        <dbReference type="ARBA" id="ARBA00005179"/>
    </source>
</evidence>
<dbReference type="InterPro" id="IPR050364">
    <property type="entry name" value="Cytochrome_P450_fung"/>
</dbReference>
<dbReference type="RefSeq" id="XP_060332481.1">
    <property type="nucleotide sequence ID" value="XM_060467418.1"/>
</dbReference>
<feature type="binding site" description="axial binding residue" evidence="9">
    <location>
        <position position="439"/>
    </location>
    <ligand>
        <name>heme</name>
        <dbReference type="ChEBI" id="CHEBI:30413"/>
    </ligand>
    <ligandPart>
        <name>Fe</name>
        <dbReference type="ChEBI" id="CHEBI:18248"/>
    </ligandPart>
</feature>
<keyword evidence="8" id="KW-0503">Monooxygenase</keyword>
<evidence type="ECO:0000313" key="11">
    <source>
        <dbReference type="EMBL" id="KAK0460442.1"/>
    </source>
</evidence>
<dbReference type="Pfam" id="PF00067">
    <property type="entry name" value="p450"/>
    <property type="match status" value="1"/>
</dbReference>
<keyword evidence="12" id="KW-1185">Reference proteome</keyword>
<dbReference type="SUPFAM" id="SSF48264">
    <property type="entry name" value="Cytochrome P450"/>
    <property type="match status" value="1"/>
</dbReference>
<evidence type="ECO:0000313" key="12">
    <source>
        <dbReference type="Proteomes" id="UP001175211"/>
    </source>
</evidence>
<feature type="signal peptide" evidence="10">
    <location>
        <begin position="1"/>
        <end position="23"/>
    </location>
</feature>
<comment type="cofactor">
    <cofactor evidence="1 9">
        <name>heme</name>
        <dbReference type="ChEBI" id="CHEBI:30413"/>
    </cofactor>
</comment>
<dbReference type="InterPro" id="IPR036396">
    <property type="entry name" value="Cyt_P450_sf"/>
</dbReference>
<dbReference type="AlphaFoldDB" id="A0AA39N7H2"/>
<dbReference type="EMBL" id="JAUEPS010000012">
    <property type="protein sequence ID" value="KAK0460442.1"/>
    <property type="molecule type" value="Genomic_DNA"/>
</dbReference>
<sequence>MIATLLAFASTLFLITWLNRRSGYPSHLPPGPKPTPILGNLGDFTSKELWVKAAKWADKYGDVCYLHVFGWSVIFLSSPDAAFELLEKRGAMYSDKPKLKMVGDLCGCRKLLPFLSYSSEFTQQRRYLKQTLGSRSIPAYYSTIRASTNSFLVELINSPSQYLEHLRKYAGGLVLSVGYGYQVRSTDDKFLVQAEECVQLLANRIVAGSGIWLVDVFPVMAYLPSWMPGAGFKKKAMLWKRMMREFVDAPFEEAKASVKSGTILPSFCSDILGGDEPLNSSEEENIKYSANSMFAASADTTVTTMSHFILAMMLYPDVLKKAQAEIDQVIGPDRLPDLNDRPALPYVDAIMLEVWRWGAPVPLNLPHCVRQDDQYRGMYIPKGSFIIVNIWAILRNEQLFPEPEIFRPERFLPVPGVVPDPRQDPRNYVFGFGRRYLRCPGADLSESSIWLLIASMIAVLDIRKPDAGDIPVRYNNSVFRVPDKLQCEIKPRSDNVLSLLE</sequence>
<keyword evidence="7 9" id="KW-0408">Iron</keyword>
<gene>
    <name evidence="11" type="ORF">EV420DRAFT_1268025</name>
</gene>
<dbReference type="GeneID" id="85350966"/>
<dbReference type="InterPro" id="IPR002401">
    <property type="entry name" value="Cyt_P450_E_grp-I"/>
</dbReference>
<evidence type="ECO:0000256" key="6">
    <source>
        <dbReference type="ARBA" id="ARBA00023002"/>
    </source>
</evidence>
<name>A0AA39N7H2_ARMTA</name>
<dbReference type="CDD" id="cd11065">
    <property type="entry name" value="CYP64-like"/>
    <property type="match status" value="1"/>
</dbReference>
<keyword evidence="10" id="KW-0732">Signal</keyword>
<evidence type="ECO:0000256" key="9">
    <source>
        <dbReference type="PIRSR" id="PIRSR602401-1"/>
    </source>
</evidence>
<keyword evidence="5 9" id="KW-0479">Metal-binding</keyword>
<protein>
    <submittedName>
        <fullName evidence="11">Cytochrome P450</fullName>
    </submittedName>
</protein>
<evidence type="ECO:0000256" key="7">
    <source>
        <dbReference type="ARBA" id="ARBA00023004"/>
    </source>
</evidence>
<reference evidence="11" key="1">
    <citation type="submission" date="2023-06" db="EMBL/GenBank/DDBJ databases">
        <authorList>
            <consortium name="Lawrence Berkeley National Laboratory"/>
            <person name="Ahrendt S."/>
            <person name="Sahu N."/>
            <person name="Indic B."/>
            <person name="Wong-Bajracharya J."/>
            <person name="Merenyi Z."/>
            <person name="Ke H.-M."/>
            <person name="Monk M."/>
            <person name="Kocsube S."/>
            <person name="Drula E."/>
            <person name="Lipzen A."/>
            <person name="Balint B."/>
            <person name="Henrissat B."/>
            <person name="Andreopoulos B."/>
            <person name="Martin F.M."/>
            <person name="Harder C.B."/>
            <person name="Rigling D."/>
            <person name="Ford K.L."/>
            <person name="Foster G.D."/>
            <person name="Pangilinan J."/>
            <person name="Papanicolaou A."/>
            <person name="Barry K."/>
            <person name="LaButti K."/>
            <person name="Viragh M."/>
            <person name="Koriabine M."/>
            <person name="Yan M."/>
            <person name="Riley R."/>
            <person name="Champramary S."/>
            <person name="Plett K.L."/>
            <person name="Tsai I.J."/>
            <person name="Slot J."/>
            <person name="Sipos G."/>
            <person name="Plett J."/>
            <person name="Nagy L.G."/>
            <person name="Grigoriev I.V."/>
        </authorList>
    </citation>
    <scope>NUCLEOTIDE SEQUENCE</scope>
    <source>
        <strain evidence="11">CCBAS 213</strain>
    </source>
</reference>
<keyword evidence="4 9" id="KW-0349">Heme</keyword>
<dbReference type="GO" id="GO:0020037">
    <property type="term" value="F:heme binding"/>
    <property type="evidence" value="ECO:0007669"/>
    <property type="project" value="InterPro"/>
</dbReference>
<dbReference type="GO" id="GO:0004497">
    <property type="term" value="F:monooxygenase activity"/>
    <property type="evidence" value="ECO:0007669"/>
    <property type="project" value="UniProtKB-KW"/>
</dbReference>
<dbReference type="PANTHER" id="PTHR46300:SF7">
    <property type="entry name" value="P450, PUTATIVE (EUROFUNG)-RELATED"/>
    <property type="match status" value="1"/>
</dbReference>
<feature type="chain" id="PRO_5041279042" evidence="10">
    <location>
        <begin position="24"/>
        <end position="501"/>
    </location>
</feature>
<dbReference type="PANTHER" id="PTHR46300">
    <property type="entry name" value="P450, PUTATIVE (EUROFUNG)-RELATED-RELATED"/>
    <property type="match status" value="1"/>
</dbReference>
<dbReference type="InterPro" id="IPR001128">
    <property type="entry name" value="Cyt_P450"/>
</dbReference>
<keyword evidence="6" id="KW-0560">Oxidoreductase</keyword>
<evidence type="ECO:0000256" key="1">
    <source>
        <dbReference type="ARBA" id="ARBA00001971"/>
    </source>
</evidence>
<evidence type="ECO:0000256" key="4">
    <source>
        <dbReference type="ARBA" id="ARBA00022617"/>
    </source>
</evidence>
<evidence type="ECO:0000256" key="10">
    <source>
        <dbReference type="SAM" id="SignalP"/>
    </source>
</evidence>
<proteinExistence type="inferred from homology"/>
<organism evidence="11 12">
    <name type="scientific">Armillaria tabescens</name>
    <name type="common">Ringless honey mushroom</name>
    <name type="synonym">Agaricus tabescens</name>
    <dbReference type="NCBI Taxonomy" id="1929756"/>
    <lineage>
        <taxon>Eukaryota</taxon>
        <taxon>Fungi</taxon>
        <taxon>Dikarya</taxon>
        <taxon>Basidiomycota</taxon>
        <taxon>Agaricomycotina</taxon>
        <taxon>Agaricomycetes</taxon>
        <taxon>Agaricomycetidae</taxon>
        <taxon>Agaricales</taxon>
        <taxon>Marasmiineae</taxon>
        <taxon>Physalacriaceae</taxon>
        <taxon>Desarmillaria</taxon>
    </lineage>
</organism>
<comment type="pathway">
    <text evidence="2">Secondary metabolite biosynthesis.</text>
</comment>